<reference evidence="2 3" key="1">
    <citation type="submission" date="2019-03" db="EMBL/GenBank/DDBJ databases">
        <title>Characterization of a novel Mycoplasma cynos real-time PCR assay.</title>
        <authorList>
            <person name="Tallmadge R.L."/>
            <person name="Mitchell P.K."/>
            <person name="Goodman L."/>
        </authorList>
    </citation>
    <scope>NUCLEOTIDE SEQUENCE [LARGE SCALE GENOMIC DNA]</scope>
    <source>
        <strain evidence="2 3">1642</strain>
    </source>
</reference>
<organism evidence="2 3">
    <name type="scientific">Mycoplasmopsis mucosicanis</name>
    <dbReference type="NCBI Taxonomy" id="458208"/>
    <lineage>
        <taxon>Bacteria</taxon>
        <taxon>Bacillati</taxon>
        <taxon>Mycoplasmatota</taxon>
        <taxon>Mycoplasmoidales</taxon>
        <taxon>Metamycoplasmataceae</taxon>
        <taxon>Mycoplasmopsis</taxon>
    </lineage>
</organism>
<dbReference type="Proteomes" id="UP000320801">
    <property type="component" value="Unassembled WGS sequence"/>
</dbReference>
<dbReference type="EMBL" id="SMDN01000004">
    <property type="protein sequence ID" value="TQC53968.1"/>
    <property type="molecule type" value="Genomic_DNA"/>
</dbReference>
<dbReference type="OrthoDB" id="388311at2"/>
<sequence>MDKKLQKGQFFTEQDVFENNDVFIDFMQKNNLWNKKILEPFAGSNNLIKFLQKIKPQINYRSYDIEPKNKNVYKNDSINNWNYQGFDLVITNPPYLSKHSAKRMKIDVDFGDFDDLYKLSIFKCIQNVRFTVAIIPTTLINSNRKKDKILIQKLIAFQLLPNKQNFKDTEHPVALAYFDNLKNNENIDFDIYENNKFIEKYSNLIEIEKSILKSTNTHEIIFNKPNGNVCVNTGDNTLDKSNIRFLEGEWLSSDEVKTTDRHKVKLEIRGIEITQHHIDKLNNKINELRQNKCDYLWASFKGVSKNGHFRKRIDFGTIKRIINAVL</sequence>
<dbReference type="AlphaFoldDB" id="A0A507SXW0"/>
<evidence type="ECO:0000313" key="2">
    <source>
        <dbReference type="EMBL" id="TQC53968.1"/>
    </source>
</evidence>
<dbReference type="InterPro" id="IPR011639">
    <property type="entry name" value="MethylTrfase_TaqI-like_dom"/>
</dbReference>
<keyword evidence="3" id="KW-1185">Reference proteome</keyword>
<protein>
    <recommendedName>
        <fullName evidence="1">Type II methyltransferase M.TaqI-like domain-containing protein</fullName>
    </recommendedName>
</protein>
<evidence type="ECO:0000259" key="1">
    <source>
        <dbReference type="Pfam" id="PF07669"/>
    </source>
</evidence>
<evidence type="ECO:0000313" key="3">
    <source>
        <dbReference type="Proteomes" id="UP000320801"/>
    </source>
</evidence>
<comment type="caution">
    <text evidence="2">The sequence shown here is derived from an EMBL/GenBank/DDBJ whole genome shotgun (WGS) entry which is preliminary data.</text>
</comment>
<dbReference type="Gene3D" id="3.40.50.150">
    <property type="entry name" value="Vaccinia Virus protein VP39"/>
    <property type="match status" value="1"/>
</dbReference>
<dbReference type="Pfam" id="PF07669">
    <property type="entry name" value="Eco57I"/>
    <property type="match status" value="1"/>
</dbReference>
<gene>
    <name evidence="2" type="ORF">E1I18_01430</name>
</gene>
<proteinExistence type="predicted"/>
<dbReference type="GO" id="GO:0006304">
    <property type="term" value="P:DNA modification"/>
    <property type="evidence" value="ECO:0007669"/>
    <property type="project" value="InterPro"/>
</dbReference>
<dbReference type="InterPro" id="IPR002052">
    <property type="entry name" value="DNA_methylase_N6_adenine_CS"/>
</dbReference>
<dbReference type="RefSeq" id="WP_141483823.1">
    <property type="nucleotide sequence ID" value="NZ_SMDN01000004.1"/>
</dbReference>
<accession>A0A507SXW0</accession>
<dbReference type="GO" id="GO:0009007">
    <property type="term" value="F:site-specific DNA-methyltransferase (adenine-specific) activity"/>
    <property type="evidence" value="ECO:0007669"/>
    <property type="project" value="UniProtKB-EC"/>
</dbReference>
<dbReference type="PROSITE" id="PS00092">
    <property type="entry name" value="N6_MTASE"/>
    <property type="match status" value="1"/>
</dbReference>
<dbReference type="SUPFAM" id="SSF53335">
    <property type="entry name" value="S-adenosyl-L-methionine-dependent methyltransferases"/>
    <property type="match status" value="1"/>
</dbReference>
<dbReference type="GO" id="GO:0003676">
    <property type="term" value="F:nucleic acid binding"/>
    <property type="evidence" value="ECO:0007669"/>
    <property type="project" value="InterPro"/>
</dbReference>
<name>A0A507SXW0_9BACT</name>
<feature type="domain" description="Type II methyltransferase M.TaqI-like" evidence="1">
    <location>
        <begin position="29"/>
        <end position="149"/>
    </location>
</feature>
<dbReference type="GO" id="GO:0032259">
    <property type="term" value="P:methylation"/>
    <property type="evidence" value="ECO:0007669"/>
    <property type="project" value="InterPro"/>
</dbReference>
<dbReference type="InterPro" id="IPR029063">
    <property type="entry name" value="SAM-dependent_MTases_sf"/>
</dbReference>